<dbReference type="Gene3D" id="3.90.76.10">
    <property type="entry name" value="Dipeptide-binding Protein, Domain 1"/>
    <property type="match status" value="1"/>
</dbReference>
<dbReference type="Pfam" id="PF00496">
    <property type="entry name" value="SBP_bac_5"/>
    <property type="match status" value="1"/>
</dbReference>
<evidence type="ECO:0000259" key="5">
    <source>
        <dbReference type="Pfam" id="PF00496"/>
    </source>
</evidence>
<evidence type="ECO:0000256" key="2">
    <source>
        <dbReference type="ARBA" id="ARBA00022448"/>
    </source>
</evidence>
<dbReference type="InterPro" id="IPR039424">
    <property type="entry name" value="SBP_5"/>
</dbReference>
<dbReference type="PIRSF" id="PIRSF002741">
    <property type="entry name" value="MppA"/>
    <property type="match status" value="1"/>
</dbReference>
<keyword evidence="4" id="KW-1133">Transmembrane helix</keyword>
<gene>
    <name evidence="6" type="ORF">UY76_C0003G0005</name>
</gene>
<dbReference type="Gene3D" id="3.40.190.10">
    <property type="entry name" value="Periplasmic binding protein-like II"/>
    <property type="match status" value="1"/>
</dbReference>
<evidence type="ECO:0000313" key="7">
    <source>
        <dbReference type="Proteomes" id="UP000034054"/>
    </source>
</evidence>
<dbReference type="InterPro" id="IPR000914">
    <property type="entry name" value="SBP_5_dom"/>
</dbReference>
<comment type="caution">
    <text evidence="6">The sequence shown here is derived from an EMBL/GenBank/DDBJ whole genome shotgun (WGS) entry which is preliminary data.</text>
</comment>
<feature type="transmembrane region" description="Helical" evidence="4">
    <location>
        <begin position="33"/>
        <end position="54"/>
    </location>
</feature>
<organism evidence="6 7">
    <name type="scientific">Candidatus Uhrbacteria bacterium GW2011_GWA2_52_8d</name>
    <dbReference type="NCBI Taxonomy" id="1618979"/>
    <lineage>
        <taxon>Bacteria</taxon>
        <taxon>Candidatus Uhriibacteriota</taxon>
    </lineage>
</organism>
<keyword evidence="2" id="KW-0813">Transport</keyword>
<dbReference type="Gene3D" id="3.10.105.10">
    <property type="entry name" value="Dipeptide-binding Protein, Domain 3"/>
    <property type="match status" value="1"/>
</dbReference>
<dbReference type="AlphaFoldDB" id="A0A0G1XR78"/>
<comment type="similarity">
    <text evidence="1">Belongs to the bacterial solute-binding protein 5 family.</text>
</comment>
<dbReference type="Proteomes" id="UP000034054">
    <property type="component" value="Unassembled WGS sequence"/>
</dbReference>
<proteinExistence type="inferred from homology"/>
<evidence type="ECO:0000256" key="3">
    <source>
        <dbReference type="ARBA" id="ARBA00022729"/>
    </source>
</evidence>
<name>A0A0G1XR78_9BACT</name>
<accession>A0A0G1XR78</accession>
<feature type="domain" description="Solute-binding protein family 5" evidence="5">
    <location>
        <begin position="109"/>
        <end position="484"/>
    </location>
</feature>
<dbReference type="PANTHER" id="PTHR30290">
    <property type="entry name" value="PERIPLASMIC BINDING COMPONENT OF ABC TRANSPORTER"/>
    <property type="match status" value="1"/>
</dbReference>
<dbReference type="GO" id="GO:0015833">
    <property type="term" value="P:peptide transport"/>
    <property type="evidence" value="ECO:0007669"/>
    <property type="project" value="TreeGrafter"/>
</dbReference>
<dbReference type="GO" id="GO:0042597">
    <property type="term" value="C:periplasmic space"/>
    <property type="evidence" value="ECO:0007669"/>
    <property type="project" value="UniProtKB-ARBA"/>
</dbReference>
<dbReference type="GO" id="GO:0043190">
    <property type="term" value="C:ATP-binding cassette (ABC) transporter complex"/>
    <property type="evidence" value="ECO:0007669"/>
    <property type="project" value="InterPro"/>
</dbReference>
<evidence type="ECO:0000256" key="4">
    <source>
        <dbReference type="SAM" id="Phobius"/>
    </source>
</evidence>
<dbReference type="SUPFAM" id="SSF53850">
    <property type="entry name" value="Periplasmic binding protein-like II"/>
    <property type="match status" value="1"/>
</dbReference>
<dbReference type="InterPro" id="IPR030678">
    <property type="entry name" value="Peptide/Ni-bd"/>
</dbReference>
<keyword evidence="4" id="KW-0812">Transmembrane</keyword>
<evidence type="ECO:0000256" key="1">
    <source>
        <dbReference type="ARBA" id="ARBA00005695"/>
    </source>
</evidence>
<dbReference type="PANTHER" id="PTHR30290:SF9">
    <property type="entry name" value="OLIGOPEPTIDE-BINDING PROTEIN APPA"/>
    <property type="match status" value="1"/>
</dbReference>
<keyword evidence="3" id="KW-0732">Signal</keyword>
<reference evidence="6 7" key="1">
    <citation type="journal article" date="2015" name="Nature">
        <title>rRNA introns, odd ribosomes, and small enigmatic genomes across a large radiation of phyla.</title>
        <authorList>
            <person name="Brown C.T."/>
            <person name="Hug L.A."/>
            <person name="Thomas B.C."/>
            <person name="Sharon I."/>
            <person name="Castelle C.J."/>
            <person name="Singh A."/>
            <person name="Wilkins M.J."/>
            <person name="Williams K.H."/>
            <person name="Banfield J.F."/>
        </authorList>
    </citation>
    <scope>NUCLEOTIDE SEQUENCE [LARGE SCALE GENOMIC DNA]</scope>
</reference>
<protein>
    <recommendedName>
        <fullName evidence="5">Solute-binding protein family 5 domain-containing protein</fullName>
    </recommendedName>
</protein>
<sequence length="581" mass="64669">MRQVFTVRKTKNLPSWKQWKQLPRVLSGSERRIIHGALGLIVLSVLIFGVTYVASHRIDIPAVGGAYTEGLIGEPQFINPLYAIQSDVDQDLASLIYSGLMRWDAEEGFVPDLAQSLTINEDGTVYTLKIRDTAKFHNGEEVRARDVVFTINAIQNSSYRSPLADQFYQVSVVQEDDKTVSFVLEKAHAPFVQYLTVGILPAGLWAEILPQNAPLAILNLQPIGSGSYEFAEFTKDKKGSIRSYTLKRNDDYYGDAPYIENLTFKFYPDARTLAEALANKNVEGASIVGFSAREEVATNRNVELLEPLVPRETVLYFNQNLSEPLKDIVVRQAIQKAIDKASLVTTIYTDSAQVIHAPILPNTIGYDETLVDVYDPSAANTLLTEAGYTPSEETGVRLLKRSLQSEEEPGKTLHFTLTSPDSTDMRLVAEKIQSDLSAVGIALTLNFVSSDLISTDVIAPRNFELLLAPIMLEADPDPYPFWHSSQAKGSGLNLTGYSNTEVDTLLEDARTLTDTTARAEKYKQFQQLLANDVPAVYLYQSTYGYALPKKVQHPGIEHLIIPSDRFADVTSWYIKTKKALR</sequence>
<dbReference type="GO" id="GO:1904680">
    <property type="term" value="F:peptide transmembrane transporter activity"/>
    <property type="evidence" value="ECO:0007669"/>
    <property type="project" value="TreeGrafter"/>
</dbReference>
<evidence type="ECO:0000313" key="6">
    <source>
        <dbReference type="EMBL" id="KKW33400.1"/>
    </source>
</evidence>
<dbReference type="EMBL" id="LCRH01000003">
    <property type="protein sequence ID" value="KKW33400.1"/>
    <property type="molecule type" value="Genomic_DNA"/>
</dbReference>
<keyword evidence="4" id="KW-0472">Membrane</keyword>